<keyword evidence="7" id="KW-1185">Reference proteome</keyword>
<keyword evidence="3" id="KW-0963">Cytoplasm</keyword>
<dbReference type="GO" id="GO:0006397">
    <property type="term" value="P:mRNA processing"/>
    <property type="evidence" value="ECO:0007669"/>
    <property type="project" value="UniProtKB-KW"/>
</dbReference>
<dbReference type="GO" id="GO:0008047">
    <property type="term" value="F:enzyme activator activity"/>
    <property type="evidence" value="ECO:0007669"/>
    <property type="project" value="InterPro"/>
</dbReference>
<dbReference type="GO" id="GO:0031087">
    <property type="term" value="P:deadenylation-independent decapping of nuclear-transcribed mRNA"/>
    <property type="evidence" value="ECO:0007669"/>
    <property type="project" value="TreeGrafter"/>
</dbReference>
<dbReference type="Gene3D" id="2.30.29.30">
    <property type="entry name" value="Pleckstrin-homology domain (PH domain)/Phosphotyrosine-binding domain (PTB)"/>
    <property type="match status" value="1"/>
</dbReference>
<dbReference type="InterPro" id="IPR010334">
    <property type="entry name" value="Dcp1"/>
</dbReference>
<proteinExistence type="inferred from homology"/>
<gene>
    <name evidence="6" type="ORF">CTEN210_10143</name>
</gene>
<evidence type="ECO:0000256" key="4">
    <source>
        <dbReference type="ARBA" id="ARBA00022664"/>
    </source>
</evidence>
<evidence type="ECO:0000313" key="6">
    <source>
        <dbReference type="EMBL" id="GFH53667.1"/>
    </source>
</evidence>
<dbReference type="PANTHER" id="PTHR16290">
    <property type="entry name" value="TRANSCRIPTION FACTOR SMIF DECAPPING ENZYME DCP1"/>
    <property type="match status" value="1"/>
</dbReference>
<dbReference type="Proteomes" id="UP001054902">
    <property type="component" value="Unassembled WGS sequence"/>
</dbReference>
<protein>
    <recommendedName>
        <fullName evidence="8">mRNA-decapping enzyme C-terminal domain-containing protein</fullName>
    </recommendedName>
</protein>
<accession>A0AAD3CWT1</accession>
<dbReference type="SUPFAM" id="SSF50729">
    <property type="entry name" value="PH domain-like"/>
    <property type="match status" value="1"/>
</dbReference>
<organism evidence="6 7">
    <name type="scientific">Chaetoceros tenuissimus</name>
    <dbReference type="NCBI Taxonomy" id="426638"/>
    <lineage>
        <taxon>Eukaryota</taxon>
        <taxon>Sar</taxon>
        <taxon>Stramenopiles</taxon>
        <taxon>Ochrophyta</taxon>
        <taxon>Bacillariophyta</taxon>
        <taxon>Coscinodiscophyceae</taxon>
        <taxon>Chaetocerotophycidae</taxon>
        <taxon>Chaetocerotales</taxon>
        <taxon>Chaetocerotaceae</taxon>
        <taxon>Chaetoceros</taxon>
    </lineage>
</organism>
<evidence type="ECO:0000313" key="7">
    <source>
        <dbReference type="Proteomes" id="UP001054902"/>
    </source>
</evidence>
<evidence type="ECO:0000256" key="5">
    <source>
        <dbReference type="SAM" id="MobiDB-lite"/>
    </source>
</evidence>
<feature type="compositionally biased region" description="Polar residues" evidence="5">
    <location>
        <begin position="169"/>
        <end position="179"/>
    </location>
</feature>
<comment type="caution">
    <text evidence="6">The sequence shown here is derived from an EMBL/GenBank/DDBJ whole genome shotgun (WGS) entry which is preliminary data.</text>
</comment>
<dbReference type="GO" id="GO:0000290">
    <property type="term" value="P:deadenylation-dependent decapping of nuclear-transcribed mRNA"/>
    <property type="evidence" value="ECO:0007669"/>
    <property type="project" value="InterPro"/>
</dbReference>
<name>A0AAD3CWT1_9STRA</name>
<dbReference type="CDD" id="cd09804">
    <property type="entry name" value="Dcp1"/>
    <property type="match status" value="1"/>
</dbReference>
<evidence type="ECO:0000256" key="3">
    <source>
        <dbReference type="ARBA" id="ARBA00022490"/>
    </source>
</evidence>
<sequence>MAPIVISEEAKRAANLRVLQKNDKDIADIIGSATHVVLYEFNTQSNAWENCNVEGSLFVVKRSSTPRFQMIVMNRNSKDNLVVPLAKTFQMQVREPYLIFRFNTNDKTPQKVRGIWFHDDKERNKIVQILDKAVKSLSMAVEEPAAPKTQPVDKTEAAASLMAALKIGGSNQTAQSTSEPNSQPQRQPQAQTQEPNVQNMVLDKKSLQLSLMSLLQEDKFLDIIHAQYVKVAKARAASGNQK</sequence>
<dbReference type="GO" id="GO:0000932">
    <property type="term" value="C:P-body"/>
    <property type="evidence" value="ECO:0007669"/>
    <property type="project" value="TreeGrafter"/>
</dbReference>
<comment type="subcellular location">
    <subcellularLocation>
        <location evidence="1">Cytoplasm</location>
    </subcellularLocation>
</comment>
<dbReference type="InterPro" id="IPR011993">
    <property type="entry name" value="PH-like_dom_sf"/>
</dbReference>
<dbReference type="GO" id="GO:0003729">
    <property type="term" value="F:mRNA binding"/>
    <property type="evidence" value="ECO:0007669"/>
    <property type="project" value="TreeGrafter"/>
</dbReference>
<evidence type="ECO:0008006" key="8">
    <source>
        <dbReference type="Google" id="ProtNLM"/>
    </source>
</evidence>
<evidence type="ECO:0000256" key="1">
    <source>
        <dbReference type="ARBA" id="ARBA00004496"/>
    </source>
</evidence>
<dbReference type="Pfam" id="PF06058">
    <property type="entry name" value="DCP1"/>
    <property type="match status" value="1"/>
</dbReference>
<evidence type="ECO:0000256" key="2">
    <source>
        <dbReference type="ARBA" id="ARBA00008778"/>
    </source>
</evidence>
<dbReference type="EMBL" id="BLLK01000047">
    <property type="protein sequence ID" value="GFH53667.1"/>
    <property type="molecule type" value="Genomic_DNA"/>
</dbReference>
<comment type="similarity">
    <text evidence="2">Belongs to the DCP1 family.</text>
</comment>
<feature type="compositionally biased region" description="Low complexity" evidence="5">
    <location>
        <begin position="180"/>
        <end position="195"/>
    </location>
</feature>
<dbReference type="PANTHER" id="PTHR16290:SF0">
    <property type="entry name" value="DECAPPING PROTEIN 1, ISOFORM A"/>
    <property type="match status" value="1"/>
</dbReference>
<reference evidence="6 7" key="1">
    <citation type="journal article" date="2021" name="Sci. Rep.">
        <title>The genome of the diatom Chaetoceros tenuissimus carries an ancient integrated fragment of an extant virus.</title>
        <authorList>
            <person name="Hongo Y."/>
            <person name="Kimura K."/>
            <person name="Takaki Y."/>
            <person name="Yoshida Y."/>
            <person name="Baba S."/>
            <person name="Kobayashi G."/>
            <person name="Nagasaki K."/>
            <person name="Hano T."/>
            <person name="Tomaru Y."/>
        </authorList>
    </citation>
    <scope>NUCLEOTIDE SEQUENCE [LARGE SCALE GENOMIC DNA]</scope>
    <source>
        <strain evidence="6 7">NIES-3715</strain>
    </source>
</reference>
<keyword evidence="4" id="KW-0507">mRNA processing</keyword>
<feature type="region of interest" description="Disordered" evidence="5">
    <location>
        <begin position="169"/>
        <end position="197"/>
    </location>
</feature>
<dbReference type="AlphaFoldDB" id="A0AAD3CWT1"/>